<dbReference type="AlphaFoldDB" id="F5YM60"/>
<evidence type="ECO:0000259" key="4">
    <source>
        <dbReference type="Pfam" id="PF00135"/>
    </source>
</evidence>
<protein>
    <recommendedName>
        <fullName evidence="3">Carboxylic ester hydrolase</fullName>
        <ecNumber evidence="3">3.1.1.-</ecNumber>
    </recommendedName>
</protein>
<dbReference type="InterPro" id="IPR019826">
    <property type="entry name" value="Carboxylesterase_B_AS"/>
</dbReference>
<keyword evidence="6" id="KW-1185">Reference proteome</keyword>
<dbReference type="STRING" id="545694.TREPR_0446"/>
<dbReference type="Pfam" id="PF00135">
    <property type="entry name" value="COesterase"/>
    <property type="match status" value="1"/>
</dbReference>
<gene>
    <name evidence="5" type="ordered locus">TREPR_0446</name>
</gene>
<dbReference type="Proteomes" id="UP000009223">
    <property type="component" value="Chromosome"/>
</dbReference>
<evidence type="ECO:0000256" key="3">
    <source>
        <dbReference type="RuleBase" id="RU361235"/>
    </source>
</evidence>
<dbReference type="InterPro" id="IPR050309">
    <property type="entry name" value="Type-B_Carboxylest/Lipase"/>
</dbReference>
<keyword evidence="2 3" id="KW-0378">Hydrolase</keyword>
<dbReference type="HOGENOM" id="CLU_006586_16_0_12"/>
<evidence type="ECO:0000313" key="6">
    <source>
        <dbReference type="Proteomes" id="UP000009223"/>
    </source>
</evidence>
<feature type="chain" id="PRO_5005129664" description="Carboxylic ester hydrolase" evidence="3">
    <location>
        <begin position="23"/>
        <end position="536"/>
    </location>
</feature>
<evidence type="ECO:0000256" key="2">
    <source>
        <dbReference type="ARBA" id="ARBA00022801"/>
    </source>
</evidence>
<dbReference type="EC" id="3.1.1.-" evidence="3"/>
<dbReference type="ESTHER" id="trepz-f5ym60">
    <property type="family name" value="Carb_B_Bacteria"/>
</dbReference>
<feature type="signal peptide" evidence="3">
    <location>
        <begin position="1"/>
        <end position="22"/>
    </location>
</feature>
<reference evidence="5 6" key="2">
    <citation type="journal article" date="2011" name="ISME J.">
        <title>RNA-seq reveals cooperative metabolic interactions between two termite-gut spirochete species in co-culture.</title>
        <authorList>
            <person name="Rosenthal A.Z."/>
            <person name="Matson E.G."/>
            <person name="Eldar A."/>
            <person name="Leadbetter J.R."/>
        </authorList>
    </citation>
    <scope>NUCLEOTIDE SEQUENCE [LARGE SCALE GENOMIC DNA]</scope>
    <source>
        <strain evidence="6">ATCC BAA-887 / DSM 12427 / ZAS-2</strain>
    </source>
</reference>
<sequence length="536" mass="58361">MMKKKLLTACVILVTVGSFVFAKGSAEQGKSIPTAAPEMPIVKVAGGQLKGFVEGDGTLAFTGIRYAVAERFGKPQPVPAWQGIKPAQVYGPNAKIPVQTAVGGDEFAWPHRYYIESEDCQYLNIWTQSLSSSADKPVMVFIHGGGFNNGSAIEAVAYEGGNLSKFGDVVVVTVNHRLNVLGYLDLSGFGDAYKETANLGQLDLVAALQWVKDNIAQFGGNPNNVTIFGQSGGSQKVQVLMHMPAAKGLFVRAIGHSGAYTILTKQQADRVGQLTVQKLGLTQATIDQIKTIDYNTLLAAGVAALADAGKELNVSLSWRAVADNNVVQDNYPDWANTMPFMQGSVFSEITNHNLPLIDQGIYKNDWTTAETDSYLTKRFGSDAAAIKDEFTKLFPEKKPQDVFFYDIGRFRRPSQDHLADKAKTATAPVYTYLFVFEAPANGGITAFHCSELIYVFHNVGLREITKATGGTADVYKMQDIMAQAWVNFATNGNPSQPGLDWKPYDPIARTGTMIFDANSRFVPFNDSKLQELMGTR</sequence>
<dbReference type="SUPFAM" id="SSF53474">
    <property type="entry name" value="alpha/beta-Hydrolases"/>
    <property type="match status" value="1"/>
</dbReference>
<dbReference type="InterPro" id="IPR029058">
    <property type="entry name" value="AB_hydrolase_fold"/>
</dbReference>
<dbReference type="InterPro" id="IPR002018">
    <property type="entry name" value="CarbesteraseB"/>
</dbReference>
<dbReference type="eggNOG" id="COG2272">
    <property type="taxonomic scope" value="Bacteria"/>
</dbReference>
<evidence type="ECO:0000313" key="5">
    <source>
        <dbReference type="EMBL" id="AEF86053.1"/>
    </source>
</evidence>
<dbReference type="GO" id="GO:0016787">
    <property type="term" value="F:hydrolase activity"/>
    <property type="evidence" value="ECO:0007669"/>
    <property type="project" value="UniProtKB-KW"/>
</dbReference>
<feature type="domain" description="Carboxylesterase type B" evidence="4">
    <location>
        <begin position="40"/>
        <end position="505"/>
    </location>
</feature>
<evidence type="ECO:0000256" key="1">
    <source>
        <dbReference type="ARBA" id="ARBA00005964"/>
    </source>
</evidence>
<name>F5YM60_TREPZ</name>
<dbReference type="PANTHER" id="PTHR11559">
    <property type="entry name" value="CARBOXYLESTERASE"/>
    <property type="match status" value="1"/>
</dbReference>
<dbReference type="EMBL" id="CP001843">
    <property type="protein sequence ID" value="AEF86053.1"/>
    <property type="molecule type" value="Genomic_DNA"/>
</dbReference>
<dbReference type="Gene3D" id="3.40.50.1820">
    <property type="entry name" value="alpha/beta hydrolase"/>
    <property type="match status" value="1"/>
</dbReference>
<keyword evidence="3" id="KW-0732">Signal</keyword>
<reference evidence="6" key="1">
    <citation type="submission" date="2009-12" db="EMBL/GenBank/DDBJ databases">
        <title>Complete sequence of Treponema primitia strain ZAS-2.</title>
        <authorList>
            <person name="Tetu S.G."/>
            <person name="Matson E."/>
            <person name="Ren Q."/>
            <person name="Seshadri R."/>
            <person name="Elbourne L."/>
            <person name="Hassan K.A."/>
            <person name="Durkin A."/>
            <person name="Radune D."/>
            <person name="Mohamoud Y."/>
            <person name="Shay R."/>
            <person name="Jin S."/>
            <person name="Zhang X."/>
            <person name="Lucey K."/>
            <person name="Ballor N.R."/>
            <person name="Ottesen E."/>
            <person name="Rosenthal R."/>
            <person name="Allen A."/>
            <person name="Leadbetter J.R."/>
            <person name="Paulsen I.T."/>
        </authorList>
    </citation>
    <scope>NUCLEOTIDE SEQUENCE [LARGE SCALE GENOMIC DNA]</scope>
    <source>
        <strain evidence="6">ATCC BAA-887 / DSM 12427 / ZAS-2</strain>
    </source>
</reference>
<accession>F5YM60</accession>
<comment type="similarity">
    <text evidence="1 3">Belongs to the type-B carboxylesterase/lipase family.</text>
</comment>
<proteinExistence type="inferred from homology"/>
<dbReference type="PROSITE" id="PS00122">
    <property type="entry name" value="CARBOXYLESTERASE_B_1"/>
    <property type="match status" value="1"/>
</dbReference>
<dbReference type="KEGG" id="tpi:TREPR_0446"/>
<organism evidence="5 6">
    <name type="scientific">Treponema primitia (strain ATCC BAA-887 / DSM 12427 / ZAS-2)</name>
    <dbReference type="NCBI Taxonomy" id="545694"/>
    <lineage>
        <taxon>Bacteria</taxon>
        <taxon>Pseudomonadati</taxon>
        <taxon>Spirochaetota</taxon>
        <taxon>Spirochaetia</taxon>
        <taxon>Spirochaetales</taxon>
        <taxon>Treponemataceae</taxon>
        <taxon>Treponema</taxon>
    </lineage>
</organism>